<gene>
    <name evidence="2" type="ORF">SAMN05216238_12110</name>
</gene>
<reference evidence="3" key="1">
    <citation type="submission" date="2016-10" db="EMBL/GenBank/DDBJ databases">
        <authorList>
            <person name="Varghese N."/>
            <person name="Submissions S."/>
        </authorList>
    </citation>
    <scope>NUCLEOTIDE SEQUENCE [LARGE SCALE GENOMIC DNA]</scope>
    <source>
        <strain evidence="3">DSM 22530</strain>
    </source>
</reference>
<keyword evidence="1" id="KW-0472">Membrane</keyword>
<feature type="transmembrane region" description="Helical" evidence="1">
    <location>
        <begin position="12"/>
        <end position="39"/>
    </location>
</feature>
<protein>
    <submittedName>
        <fullName evidence="2">Uncharacterized protein</fullName>
    </submittedName>
</protein>
<dbReference type="EMBL" id="FOMR01000021">
    <property type="protein sequence ID" value="SFE50478.1"/>
    <property type="molecule type" value="Genomic_DNA"/>
</dbReference>
<feature type="transmembrane region" description="Helical" evidence="1">
    <location>
        <begin position="54"/>
        <end position="72"/>
    </location>
</feature>
<dbReference type="Proteomes" id="UP000199474">
    <property type="component" value="Unassembled WGS sequence"/>
</dbReference>
<name>A0A1I2B3L3_9BACI</name>
<evidence type="ECO:0000313" key="3">
    <source>
        <dbReference type="Proteomes" id="UP000199474"/>
    </source>
</evidence>
<keyword evidence="1" id="KW-1133">Transmembrane helix</keyword>
<accession>A0A1I2B3L3</accession>
<dbReference type="AlphaFoldDB" id="A0A1I2B3L3"/>
<keyword evidence="3" id="KW-1185">Reference proteome</keyword>
<evidence type="ECO:0000313" key="2">
    <source>
        <dbReference type="EMBL" id="SFE50478.1"/>
    </source>
</evidence>
<keyword evidence="1" id="KW-0812">Transmembrane</keyword>
<organism evidence="2 3">
    <name type="scientific">Lentibacillus persicus</name>
    <dbReference type="NCBI Taxonomy" id="640948"/>
    <lineage>
        <taxon>Bacteria</taxon>
        <taxon>Bacillati</taxon>
        <taxon>Bacillota</taxon>
        <taxon>Bacilli</taxon>
        <taxon>Bacillales</taxon>
        <taxon>Bacillaceae</taxon>
        <taxon>Lentibacillus</taxon>
    </lineage>
</organism>
<sequence length="74" mass="8595">MLSVAHSIKKSLLIILFVMLFVAFSTFCGIVFLAVLQWFMHTEIYLNTVYSAEFWLWVLGIPFIIIFLMTCAKL</sequence>
<proteinExistence type="predicted"/>
<evidence type="ECO:0000256" key="1">
    <source>
        <dbReference type="SAM" id="Phobius"/>
    </source>
</evidence>
<dbReference type="STRING" id="640948.SAMN05216238_12110"/>